<evidence type="ECO:0000313" key="3">
    <source>
        <dbReference type="Proteomes" id="UP001217918"/>
    </source>
</evidence>
<gene>
    <name evidence="2" type="ORF">P8C59_000523</name>
</gene>
<dbReference type="AlphaFoldDB" id="A0AAD9M6J5"/>
<dbReference type="Proteomes" id="UP001217918">
    <property type="component" value="Unassembled WGS sequence"/>
</dbReference>
<reference evidence="2" key="1">
    <citation type="journal article" date="2023" name="Mol. Plant Microbe Interact.">
        <title>Elucidating the Obligate Nature and Biological Capacity of an Invasive Fungal Corn Pathogen.</title>
        <authorList>
            <person name="MacCready J.S."/>
            <person name="Roggenkamp E.M."/>
            <person name="Gdanetz K."/>
            <person name="Chilvers M.I."/>
        </authorList>
    </citation>
    <scope>NUCLEOTIDE SEQUENCE</scope>
    <source>
        <strain evidence="2">PM02</strain>
    </source>
</reference>
<dbReference type="EMBL" id="JAQQPM010000001">
    <property type="protein sequence ID" value="KAK2066734.1"/>
    <property type="molecule type" value="Genomic_DNA"/>
</dbReference>
<comment type="caution">
    <text evidence="2">The sequence shown here is derived from an EMBL/GenBank/DDBJ whole genome shotgun (WGS) entry which is preliminary data.</text>
</comment>
<proteinExistence type="predicted"/>
<organism evidence="2 3">
    <name type="scientific">Phyllachora maydis</name>
    <dbReference type="NCBI Taxonomy" id="1825666"/>
    <lineage>
        <taxon>Eukaryota</taxon>
        <taxon>Fungi</taxon>
        <taxon>Dikarya</taxon>
        <taxon>Ascomycota</taxon>
        <taxon>Pezizomycotina</taxon>
        <taxon>Sordariomycetes</taxon>
        <taxon>Sordariomycetidae</taxon>
        <taxon>Phyllachorales</taxon>
        <taxon>Phyllachoraceae</taxon>
        <taxon>Phyllachora</taxon>
    </lineage>
</organism>
<feature type="region of interest" description="Disordered" evidence="1">
    <location>
        <begin position="60"/>
        <end position="80"/>
    </location>
</feature>
<evidence type="ECO:0000256" key="1">
    <source>
        <dbReference type="SAM" id="MobiDB-lite"/>
    </source>
</evidence>
<protein>
    <submittedName>
        <fullName evidence="2">Uncharacterized protein</fullName>
    </submittedName>
</protein>
<evidence type="ECO:0000313" key="2">
    <source>
        <dbReference type="EMBL" id="KAK2066734.1"/>
    </source>
</evidence>
<sequence>MFRSFRSRDTGGGGASHRDGRPPMATMDSQHRVDKAARLMKKGQTGLVWDAQKLSKWQRSLGGDDTARGSNKNLAPSPIVTLTVGPEGRLFAAHEERHPRVPLQG</sequence>
<name>A0AAD9M6J5_9PEZI</name>
<accession>A0AAD9M6J5</accession>
<feature type="region of interest" description="Disordered" evidence="1">
    <location>
        <begin position="1"/>
        <end position="34"/>
    </location>
</feature>
<keyword evidence="3" id="KW-1185">Reference proteome</keyword>